<keyword evidence="2" id="KW-1185">Reference proteome</keyword>
<sequence length="75" mass="8745">MVEMEKQKKGSSIALLQQRLNDIKKDIKRTKLNFACVAAAPWRSWTVKDLSYAHQMVHEIQLHPSNITTLLEQKR</sequence>
<evidence type="ECO:0000313" key="1">
    <source>
        <dbReference type="EMBL" id="KAF9592812.1"/>
    </source>
</evidence>
<comment type="caution">
    <text evidence="1">The sequence shown here is derived from an EMBL/GenBank/DDBJ whole genome shotgun (WGS) entry which is preliminary data.</text>
</comment>
<proteinExistence type="predicted"/>
<dbReference type="AlphaFoldDB" id="A0A835H6Y2"/>
<gene>
    <name evidence="1" type="ORF">IFM89_017431</name>
</gene>
<name>A0A835H6Y2_9MAGN</name>
<reference evidence="1 2" key="1">
    <citation type="submission" date="2020-10" db="EMBL/GenBank/DDBJ databases">
        <title>The Coptis chinensis genome and diversification of protoberbering-type alkaloids.</title>
        <authorList>
            <person name="Wang B."/>
            <person name="Shu S."/>
            <person name="Song C."/>
            <person name="Liu Y."/>
        </authorList>
    </citation>
    <scope>NUCLEOTIDE SEQUENCE [LARGE SCALE GENOMIC DNA]</scope>
    <source>
        <strain evidence="1">HL-2020</strain>
        <tissue evidence="1">Leaf</tissue>
    </source>
</reference>
<evidence type="ECO:0000313" key="2">
    <source>
        <dbReference type="Proteomes" id="UP000631114"/>
    </source>
</evidence>
<accession>A0A835H6Y2</accession>
<organism evidence="1 2">
    <name type="scientific">Coptis chinensis</name>
    <dbReference type="NCBI Taxonomy" id="261450"/>
    <lineage>
        <taxon>Eukaryota</taxon>
        <taxon>Viridiplantae</taxon>
        <taxon>Streptophyta</taxon>
        <taxon>Embryophyta</taxon>
        <taxon>Tracheophyta</taxon>
        <taxon>Spermatophyta</taxon>
        <taxon>Magnoliopsida</taxon>
        <taxon>Ranunculales</taxon>
        <taxon>Ranunculaceae</taxon>
        <taxon>Coptidoideae</taxon>
        <taxon>Coptis</taxon>
    </lineage>
</organism>
<dbReference type="EMBL" id="JADFTS010000008">
    <property type="protein sequence ID" value="KAF9592812.1"/>
    <property type="molecule type" value="Genomic_DNA"/>
</dbReference>
<protein>
    <submittedName>
        <fullName evidence="1">Uncharacterized protein</fullName>
    </submittedName>
</protein>
<dbReference type="Proteomes" id="UP000631114">
    <property type="component" value="Unassembled WGS sequence"/>
</dbReference>
<dbReference type="OrthoDB" id="687110at2759"/>